<dbReference type="Pfam" id="PF00953">
    <property type="entry name" value="Glycos_transf_4"/>
    <property type="match status" value="1"/>
</dbReference>
<keyword evidence="7" id="KW-0479">Metal-binding</keyword>
<name>A0A6G8PT75_9ACTN</name>
<evidence type="ECO:0000313" key="10">
    <source>
        <dbReference type="Proteomes" id="UP000502706"/>
    </source>
</evidence>
<feature type="binding site" evidence="7">
    <location>
        <position position="141"/>
    </location>
    <ligand>
        <name>Mg(2+)</name>
        <dbReference type="ChEBI" id="CHEBI:18420"/>
    </ligand>
</feature>
<gene>
    <name evidence="9" type="ORF">GBA65_03365</name>
</gene>
<keyword evidence="2" id="KW-1003">Cell membrane</keyword>
<feature type="transmembrane region" description="Helical" evidence="8">
    <location>
        <begin position="6"/>
        <end position="28"/>
    </location>
</feature>
<keyword evidence="5 8" id="KW-1133">Transmembrane helix</keyword>
<keyword evidence="6 8" id="KW-0472">Membrane</keyword>
<dbReference type="AlphaFoldDB" id="A0A6G8PT75"/>
<feature type="transmembrane region" description="Helical" evidence="8">
    <location>
        <begin position="149"/>
        <end position="171"/>
    </location>
</feature>
<dbReference type="RefSeq" id="WP_166395386.1">
    <property type="nucleotide sequence ID" value="NZ_CP045121.1"/>
</dbReference>
<keyword evidence="4 8" id="KW-0812">Transmembrane</keyword>
<dbReference type="Proteomes" id="UP000502706">
    <property type="component" value="Chromosome"/>
</dbReference>
<reference evidence="9 10" key="1">
    <citation type="submission" date="2019-10" db="EMBL/GenBank/DDBJ databases">
        <title>Rubrobacter sp nov SCSIO 52915 isolated from a deep-sea sediment in the South China Sea.</title>
        <authorList>
            <person name="Chen R.W."/>
        </authorList>
    </citation>
    <scope>NUCLEOTIDE SEQUENCE [LARGE SCALE GENOMIC DNA]</scope>
    <source>
        <strain evidence="9 10">SCSIO 52915</strain>
    </source>
</reference>
<dbReference type="PANTHER" id="PTHR22926:SF3">
    <property type="entry name" value="UNDECAPRENYL-PHOSPHATE ALPHA-N-ACETYLGLUCOSAMINYL 1-PHOSPHATE TRANSFERASE"/>
    <property type="match status" value="1"/>
</dbReference>
<proteinExistence type="predicted"/>
<dbReference type="GO" id="GO:0016780">
    <property type="term" value="F:phosphotransferase activity, for other substituted phosphate groups"/>
    <property type="evidence" value="ECO:0007669"/>
    <property type="project" value="InterPro"/>
</dbReference>
<accession>A0A6G8PT75</accession>
<dbReference type="GO" id="GO:0005886">
    <property type="term" value="C:plasma membrane"/>
    <property type="evidence" value="ECO:0007669"/>
    <property type="project" value="UniProtKB-SubCell"/>
</dbReference>
<dbReference type="GO" id="GO:0046872">
    <property type="term" value="F:metal ion binding"/>
    <property type="evidence" value="ECO:0007669"/>
    <property type="project" value="UniProtKB-KW"/>
</dbReference>
<feature type="transmembrane region" description="Helical" evidence="8">
    <location>
        <begin position="90"/>
        <end position="109"/>
    </location>
</feature>
<evidence type="ECO:0000256" key="8">
    <source>
        <dbReference type="SAM" id="Phobius"/>
    </source>
</evidence>
<sequence length="189" mass="19753">MDDVRLISIAVPFVAALALVPALVRFAIGRNLLDVPNARSSHEIPTPRLGGLAVILGAWAVSPALGGGLIFLVAATAAGAVGLLDDLVDLPFWAKALGQAVVAFCLLFLSPPALFEAAGPFWPLALLFCVLWVTAVVNAYNFMDGIDGIAGGTAVLNALFLVPCSPASPGSRRGLRRWRRRPRGFSPGT</sequence>
<evidence type="ECO:0000256" key="3">
    <source>
        <dbReference type="ARBA" id="ARBA00022679"/>
    </source>
</evidence>
<evidence type="ECO:0000256" key="4">
    <source>
        <dbReference type="ARBA" id="ARBA00022692"/>
    </source>
</evidence>
<feature type="transmembrane region" description="Helical" evidence="8">
    <location>
        <begin position="121"/>
        <end position="143"/>
    </location>
</feature>
<dbReference type="InterPro" id="IPR000715">
    <property type="entry name" value="Glycosyl_transferase_4"/>
</dbReference>
<dbReference type="GO" id="GO:0071555">
    <property type="term" value="P:cell wall organization"/>
    <property type="evidence" value="ECO:0007669"/>
    <property type="project" value="TreeGrafter"/>
</dbReference>
<dbReference type="PANTHER" id="PTHR22926">
    <property type="entry name" value="PHOSPHO-N-ACETYLMURAMOYL-PENTAPEPTIDE-TRANSFERASE"/>
    <property type="match status" value="1"/>
</dbReference>
<evidence type="ECO:0000256" key="2">
    <source>
        <dbReference type="ARBA" id="ARBA00022475"/>
    </source>
</evidence>
<evidence type="ECO:0000256" key="1">
    <source>
        <dbReference type="ARBA" id="ARBA00004651"/>
    </source>
</evidence>
<evidence type="ECO:0000313" key="9">
    <source>
        <dbReference type="EMBL" id="QIN77708.1"/>
    </source>
</evidence>
<dbReference type="KEGG" id="rmar:GBA65_03365"/>
<dbReference type="GO" id="GO:0009103">
    <property type="term" value="P:lipopolysaccharide biosynthetic process"/>
    <property type="evidence" value="ECO:0007669"/>
    <property type="project" value="TreeGrafter"/>
</dbReference>
<evidence type="ECO:0000256" key="7">
    <source>
        <dbReference type="PIRSR" id="PIRSR600715-1"/>
    </source>
</evidence>
<evidence type="ECO:0000256" key="5">
    <source>
        <dbReference type="ARBA" id="ARBA00022989"/>
    </source>
</evidence>
<keyword evidence="7" id="KW-0460">Magnesium</keyword>
<organism evidence="9 10">
    <name type="scientific">Rubrobacter marinus</name>
    <dbReference type="NCBI Taxonomy" id="2653852"/>
    <lineage>
        <taxon>Bacteria</taxon>
        <taxon>Bacillati</taxon>
        <taxon>Actinomycetota</taxon>
        <taxon>Rubrobacteria</taxon>
        <taxon>Rubrobacterales</taxon>
        <taxon>Rubrobacteraceae</taxon>
        <taxon>Rubrobacter</taxon>
    </lineage>
</organism>
<keyword evidence="3" id="KW-0808">Transferase</keyword>
<comment type="subcellular location">
    <subcellularLocation>
        <location evidence="1">Cell membrane</location>
        <topology evidence="1">Multi-pass membrane protein</topology>
    </subcellularLocation>
</comment>
<feature type="transmembrane region" description="Helical" evidence="8">
    <location>
        <begin position="49"/>
        <end position="78"/>
    </location>
</feature>
<dbReference type="GO" id="GO:0044038">
    <property type="term" value="P:cell wall macromolecule biosynthetic process"/>
    <property type="evidence" value="ECO:0007669"/>
    <property type="project" value="TreeGrafter"/>
</dbReference>
<keyword evidence="10" id="KW-1185">Reference proteome</keyword>
<comment type="cofactor">
    <cofactor evidence="7">
        <name>Mg(2+)</name>
        <dbReference type="ChEBI" id="CHEBI:18420"/>
    </cofactor>
</comment>
<protein>
    <submittedName>
        <fullName evidence="9">Uncharacterized protein</fullName>
    </submittedName>
</protein>
<evidence type="ECO:0000256" key="6">
    <source>
        <dbReference type="ARBA" id="ARBA00023136"/>
    </source>
</evidence>
<dbReference type="EMBL" id="CP045121">
    <property type="protein sequence ID" value="QIN77708.1"/>
    <property type="molecule type" value="Genomic_DNA"/>
</dbReference>